<dbReference type="InterPro" id="IPR036165">
    <property type="entry name" value="YefM-like_sf"/>
</dbReference>
<protein>
    <submittedName>
        <fullName evidence="2">Unannotated protein</fullName>
    </submittedName>
</protein>
<gene>
    <name evidence="2" type="ORF">UFOPK1493_00238</name>
</gene>
<dbReference type="EMBL" id="CAEZSR010000005">
    <property type="protein sequence ID" value="CAB4540400.1"/>
    <property type="molecule type" value="Genomic_DNA"/>
</dbReference>
<accession>A0A6J6BML8</accession>
<evidence type="ECO:0000313" key="2">
    <source>
        <dbReference type="EMBL" id="CAB4540400.1"/>
    </source>
</evidence>
<dbReference type="Gene3D" id="3.40.1620.10">
    <property type="entry name" value="YefM-like domain"/>
    <property type="match status" value="1"/>
</dbReference>
<sequence length="96" mass="9949">MPIGIRELRADLAAHVRRAAGGEPTVVSVAGRPAAALVPLSAMRDGGDGGGETHLASLVASGALVPPRRSDGRVPDRVVAVWGNVRLDRLLREVRG</sequence>
<organism evidence="2">
    <name type="scientific">freshwater metagenome</name>
    <dbReference type="NCBI Taxonomy" id="449393"/>
    <lineage>
        <taxon>unclassified sequences</taxon>
        <taxon>metagenomes</taxon>
        <taxon>ecological metagenomes</taxon>
    </lineage>
</organism>
<dbReference type="AlphaFoldDB" id="A0A6J6BML8"/>
<name>A0A6J6BML8_9ZZZZ</name>
<dbReference type="SUPFAM" id="SSF143120">
    <property type="entry name" value="YefM-like"/>
    <property type="match status" value="1"/>
</dbReference>
<proteinExistence type="inferred from homology"/>
<comment type="similarity">
    <text evidence="1">Belongs to the phD/YefM antitoxin family.</text>
</comment>
<reference evidence="2" key="1">
    <citation type="submission" date="2020-05" db="EMBL/GenBank/DDBJ databases">
        <authorList>
            <person name="Chiriac C."/>
            <person name="Salcher M."/>
            <person name="Ghai R."/>
            <person name="Kavagutti S V."/>
        </authorList>
    </citation>
    <scope>NUCLEOTIDE SEQUENCE</scope>
</reference>
<evidence type="ECO:0000256" key="1">
    <source>
        <dbReference type="ARBA" id="ARBA00009981"/>
    </source>
</evidence>
<dbReference type="NCBIfam" id="TIGR01552">
    <property type="entry name" value="phd_fam"/>
    <property type="match status" value="1"/>
</dbReference>